<feature type="binding site" evidence="5">
    <location>
        <position position="82"/>
    </location>
    <ligand>
        <name>substrate</name>
    </ligand>
</feature>
<comment type="similarity">
    <text evidence="1 5">Belongs to the dUTPase family.</text>
</comment>
<dbReference type="UniPathway" id="UPA00610">
    <property type="reaction ID" value="UER00666"/>
</dbReference>
<dbReference type="InterPro" id="IPR033704">
    <property type="entry name" value="dUTPase_trimeric"/>
</dbReference>
<comment type="function">
    <text evidence="5">This enzyme is involved in nucleotide metabolism: it produces dUMP, the immediate precursor of thymidine nucleotides and it decreases the intracellular concentration of dUTP so that uracil cannot be incorporated into DNA.</text>
</comment>
<keyword evidence="8" id="KW-1185">Reference proteome</keyword>
<organism evidence="7 8">
    <name type="scientific">Pontimonas salivibrio</name>
    <dbReference type="NCBI Taxonomy" id="1159327"/>
    <lineage>
        <taxon>Bacteria</taxon>
        <taxon>Bacillati</taxon>
        <taxon>Actinomycetota</taxon>
        <taxon>Actinomycetes</taxon>
        <taxon>Micrococcales</taxon>
        <taxon>Microbacteriaceae</taxon>
        <taxon>Pontimonas</taxon>
    </lineage>
</organism>
<dbReference type="InterPro" id="IPR036157">
    <property type="entry name" value="dUTPase-like_sf"/>
</dbReference>
<sequence length="150" mass="15745">MDQKNSVEILVVGQPPRYAHPGDAGMDLVSRIECELPPLARQLVPTGLSIALPAGYLGWVTPRSGLAIRHGISMVNAPGIIDAGFRGEIQVVLWNTDATTPFVVRAGDRIAQLVITQHSVARMLEVDSLPGSHRGDGGFGSTGVAGKAGE</sequence>
<keyword evidence="5" id="KW-0479">Metal-binding</keyword>
<keyword evidence="5" id="KW-0460">Magnesium</keyword>
<evidence type="ECO:0000256" key="4">
    <source>
        <dbReference type="ARBA" id="ARBA00047686"/>
    </source>
</evidence>
<evidence type="ECO:0000256" key="3">
    <source>
        <dbReference type="ARBA" id="ARBA00023080"/>
    </source>
</evidence>
<dbReference type="KEGG" id="psai:C3B54_11938"/>
<dbReference type="CDD" id="cd07557">
    <property type="entry name" value="trimeric_dUTPase"/>
    <property type="match status" value="1"/>
</dbReference>
<dbReference type="NCBIfam" id="NF001862">
    <property type="entry name" value="PRK00601.1"/>
    <property type="match status" value="1"/>
</dbReference>
<dbReference type="GO" id="GO:0004170">
    <property type="term" value="F:dUTP diphosphatase activity"/>
    <property type="evidence" value="ECO:0007669"/>
    <property type="project" value="UniProtKB-UniRule"/>
</dbReference>
<dbReference type="EMBL" id="CP026923">
    <property type="protein sequence ID" value="AVG23909.1"/>
    <property type="molecule type" value="Genomic_DNA"/>
</dbReference>
<dbReference type="GO" id="GO:0000287">
    <property type="term" value="F:magnesium ion binding"/>
    <property type="evidence" value="ECO:0007669"/>
    <property type="project" value="UniProtKB-UniRule"/>
</dbReference>
<comment type="catalytic activity">
    <reaction evidence="4 5">
        <text>dUTP + H2O = dUMP + diphosphate + H(+)</text>
        <dbReference type="Rhea" id="RHEA:10248"/>
        <dbReference type="ChEBI" id="CHEBI:15377"/>
        <dbReference type="ChEBI" id="CHEBI:15378"/>
        <dbReference type="ChEBI" id="CHEBI:33019"/>
        <dbReference type="ChEBI" id="CHEBI:61555"/>
        <dbReference type="ChEBI" id="CHEBI:246422"/>
        <dbReference type="EC" id="3.6.1.23"/>
    </reaction>
</comment>
<dbReference type="InterPro" id="IPR029054">
    <property type="entry name" value="dUTPase-like"/>
</dbReference>
<comment type="caution">
    <text evidence="5">Lacks conserved residue(s) required for the propagation of feature annotation.</text>
</comment>
<dbReference type="AlphaFoldDB" id="A0A2L2BQG0"/>
<dbReference type="Proteomes" id="UP000243077">
    <property type="component" value="Chromosome"/>
</dbReference>
<protein>
    <recommendedName>
        <fullName evidence="5">Deoxyuridine 5'-triphosphate nucleotidohydrolase</fullName>
        <shortName evidence="5">dUTPase</shortName>
        <ecNumber evidence="5">3.6.1.23</ecNumber>
    </recommendedName>
    <alternativeName>
        <fullName evidence="5">dUTP pyrophosphatase</fullName>
    </alternativeName>
</protein>
<dbReference type="SUPFAM" id="SSF51283">
    <property type="entry name" value="dUTPase-like"/>
    <property type="match status" value="1"/>
</dbReference>
<keyword evidence="3 5" id="KW-0546">Nucleotide metabolism</keyword>
<feature type="domain" description="dUTPase-like" evidence="6">
    <location>
        <begin position="16"/>
        <end position="143"/>
    </location>
</feature>
<accession>A0A2L2BQG0</accession>
<proteinExistence type="inferred from homology"/>
<evidence type="ECO:0000313" key="8">
    <source>
        <dbReference type="Proteomes" id="UP000243077"/>
    </source>
</evidence>
<dbReference type="PANTHER" id="PTHR11241">
    <property type="entry name" value="DEOXYURIDINE 5'-TRIPHOSPHATE NUCLEOTIDOHYDROLASE"/>
    <property type="match status" value="1"/>
</dbReference>
<dbReference type="Pfam" id="PF00692">
    <property type="entry name" value="dUTPase"/>
    <property type="match status" value="1"/>
</dbReference>
<comment type="cofactor">
    <cofactor evidence="5">
        <name>Mg(2+)</name>
        <dbReference type="ChEBI" id="CHEBI:18420"/>
    </cofactor>
</comment>
<dbReference type="HAMAP" id="MF_00116">
    <property type="entry name" value="dUTPase_bact"/>
    <property type="match status" value="1"/>
</dbReference>
<dbReference type="GO" id="GO:0046081">
    <property type="term" value="P:dUTP catabolic process"/>
    <property type="evidence" value="ECO:0007669"/>
    <property type="project" value="InterPro"/>
</dbReference>
<feature type="binding site" evidence="5">
    <location>
        <begin position="63"/>
        <end position="65"/>
    </location>
    <ligand>
        <name>substrate</name>
    </ligand>
</feature>
<name>A0A2L2BQG0_9MICO</name>
<evidence type="ECO:0000259" key="6">
    <source>
        <dbReference type="Pfam" id="PF00692"/>
    </source>
</evidence>
<dbReference type="InterPro" id="IPR008181">
    <property type="entry name" value="dUTPase"/>
</dbReference>
<keyword evidence="2 5" id="KW-0378">Hydrolase</keyword>
<evidence type="ECO:0000256" key="1">
    <source>
        <dbReference type="ARBA" id="ARBA00006581"/>
    </source>
</evidence>
<evidence type="ECO:0000313" key="7">
    <source>
        <dbReference type="EMBL" id="AVG23909.1"/>
    </source>
</evidence>
<reference evidence="7 8" key="1">
    <citation type="submission" date="2018-02" db="EMBL/GenBank/DDBJ databases">
        <title>Complete genome of the streamlined marine actinobacterium Pontimonas salivibrio CL-TW6 adapted to coastal planktonic lifestype.</title>
        <authorList>
            <person name="Cho B.C."/>
            <person name="Hardies S.C."/>
            <person name="Jang G.I."/>
            <person name="Hwang C.Y."/>
        </authorList>
    </citation>
    <scope>NUCLEOTIDE SEQUENCE [LARGE SCALE GENOMIC DNA]</scope>
    <source>
        <strain evidence="7 8">CL-TW6</strain>
    </source>
</reference>
<comment type="pathway">
    <text evidence="5">Pyrimidine metabolism; dUMP biosynthesis; dUMP from dCTP (dUTP route): step 2/2.</text>
</comment>
<evidence type="ECO:0000256" key="5">
    <source>
        <dbReference type="HAMAP-Rule" id="MF_00116"/>
    </source>
</evidence>
<dbReference type="EC" id="3.6.1.23" evidence="5"/>
<dbReference type="Gene3D" id="2.70.40.10">
    <property type="match status" value="1"/>
</dbReference>
<dbReference type="RefSeq" id="WP_245867786.1">
    <property type="nucleotide sequence ID" value="NZ_CP026923.1"/>
</dbReference>
<feature type="binding site" evidence="5">
    <location>
        <position position="76"/>
    </location>
    <ligand>
        <name>substrate</name>
    </ligand>
</feature>
<dbReference type="PANTHER" id="PTHR11241:SF0">
    <property type="entry name" value="DEOXYURIDINE 5'-TRIPHOSPHATE NUCLEOTIDOHYDROLASE"/>
    <property type="match status" value="1"/>
</dbReference>
<dbReference type="NCBIfam" id="TIGR00576">
    <property type="entry name" value="dut"/>
    <property type="match status" value="1"/>
</dbReference>
<evidence type="ECO:0000256" key="2">
    <source>
        <dbReference type="ARBA" id="ARBA00022801"/>
    </source>
</evidence>
<dbReference type="GO" id="GO:0006226">
    <property type="term" value="P:dUMP biosynthetic process"/>
    <property type="evidence" value="ECO:0007669"/>
    <property type="project" value="UniProtKB-UniRule"/>
</dbReference>
<gene>
    <name evidence="5" type="primary">dut</name>
    <name evidence="7" type="ORF">C3B54_11938</name>
</gene>